<accession>A0AAV4BGJ9</accession>
<feature type="compositionally biased region" description="Acidic residues" evidence="1">
    <location>
        <begin position="51"/>
        <end position="83"/>
    </location>
</feature>
<feature type="region of interest" description="Disordered" evidence="1">
    <location>
        <begin position="1"/>
        <end position="141"/>
    </location>
</feature>
<dbReference type="EMBL" id="BLXT01004927">
    <property type="protein sequence ID" value="GFO18092.1"/>
    <property type="molecule type" value="Genomic_DNA"/>
</dbReference>
<keyword evidence="3" id="KW-1185">Reference proteome</keyword>
<gene>
    <name evidence="2" type="ORF">PoB_004459700</name>
</gene>
<sequence length="178" mass="19802">MTQGMRPRRCWARGASEATDGSAALSYRDDSCETRRAGWRLGGDGGCHVDDADDADDTDLQYDDDDDDDEVYDDTEEENDAEDTDQKDVQRKIKDAARPGGGVKRIKNVGRETDSVAGQRADGKRKGKGARLMKQRKEKSMLDKWGRGCHVIRLAIAPGRVTLPDDIGSMMKEREDSY</sequence>
<feature type="compositionally biased region" description="Basic and acidic residues" evidence="1">
    <location>
        <begin position="27"/>
        <end position="36"/>
    </location>
</feature>
<proteinExistence type="predicted"/>
<name>A0AAV4BGJ9_9GAST</name>
<dbReference type="AlphaFoldDB" id="A0AAV4BGJ9"/>
<comment type="caution">
    <text evidence="2">The sequence shown here is derived from an EMBL/GenBank/DDBJ whole genome shotgun (WGS) entry which is preliminary data.</text>
</comment>
<feature type="compositionally biased region" description="Basic and acidic residues" evidence="1">
    <location>
        <begin position="84"/>
        <end position="97"/>
    </location>
</feature>
<dbReference type="Proteomes" id="UP000735302">
    <property type="component" value="Unassembled WGS sequence"/>
</dbReference>
<evidence type="ECO:0000256" key="1">
    <source>
        <dbReference type="SAM" id="MobiDB-lite"/>
    </source>
</evidence>
<protein>
    <submittedName>
        <fullName evidence="2">Uncharacterized protein</fullName>
    </submittedName>
</protein>
<evidence type="ECO:0000313" key="2">
    <source>
        <dbReference type="EMBL" id="GFO18092.1"/>
    </source>
</evidence>
<organism evidence="2 3">
    <name type="scientific">Plakobranchus ocellatus</name>
    <dbReference type="NCBI Taxonomy" id="259542"/>
    <lineage>
        <taxon>Eukaryota</taxon>
        <taxon>Metazoa</taxon>
        <taxon>Spiralia</taxon>
        <taxon>Lophotrochozoa</taxon>
        <taxon>Mollusca</taxon>
        <taxon>Gastropoda</taxon>
        <taxon>Heterobranchia</taxon>
        <taxon>Euthyneura</taxon>
        <taxon>Panpulmonata</taxon>
        <taxon>Sacoglossa</taxon>
        <taxon>Placobranchoidea</taxon>
        <taxon>Plakobranchidae</taxon>
        <taxon>Plakobranchus</taxon>
    </lineage>
</organism>
<evidence type="ECO:0000313" key="3">
    <source>
        <dbReference type="Proteomes" id="UP000735302"/>
    </source>
</evidence>
<feature type="compositionally biased region" description="Basic residues" evidence="1">
    <location>
        <begin position="123"/>
        <end position="137"/>
    </location>
</feature>
<feature type="compositionally biased region" description="Basic residues" evidence="1">
    <location>
        <begin position="1"/>
        <end position="11"/>
    </location>
</feature>
<reference evidence="2 3" key="1">
    <citation type="journal article" date="2021" name="Elife">
        <title>Chloroplast acquisition without the gene transfer in kleptoplastic sea slugs, Plakobranchus ocellatus.</title>
        <authorList>
            <person name="Maeda T."/>
            <person name="Takahashi S."/>
            <person name="Yoshida T."/>
            <person name="Shimamura S."/>
            <person name="Takaki Y."/>
            <person name="Nagai Y."/>
            <person name="Toyoda A."/>
            <person name="Suzuki Y."/>
            <person name="Arimoto A."/>
            <person name="Ishii H."/>
            <person name="Satoh N."/>
            <person name="Nishiyama T."/>
            <person name="Hasebe M."/>
            <person name="Maruyama T."/>
            <person name="Minagawa J."/>
            <person name="Obokata J."/>
            <person name="Shigenobu S."/>
        </authorList>
    </citation>
    <scope>NUCLEOTIDE SEQUENCE [LARGE SCALE GENOMIC DNA]</scope>
</reference>